<comment type="caution">
    <text evidence="1">The sequence shown here is derived from an EMBL/GenBank/DDBJ whole genome shotgun (WGS) entry which is preliminary data.</text>
</comment>
<proteinExistence type="predicted"/>
<dbReference type="Proteomes" id="UP001152622">
    <property type="component" value="Chromosome 6"/>
</dbReference>
<gene>
    <name evidence="1" type="ORF">SKAU_G00189840</name>
</gene>
<protein>
    <submittedName>
        <fullName evidence="1">Uncharacterized protein</fullName>
    </submittedName>
</protein>
<name>A0A9Q1FD82_SYNKA</name>
<dbReference type="EMBL" id="JAINUF010000006">
    <property type="protein sequence ID" value="KAJ8356190.1"/>
    <property type="molecule type" value="Genomic_DNA"/>
</dbReference>
<keyword evidence="2" id="KW-1185">Reference proteome</keyword>
<evidence type="ECO:0000313" key="1">
    <source>
        <dbReference type="EMBL" id="KAJ8356190.1"/>
    </source>
</evidence>
<organism evidence="1 2">
    <name type="scientific">Synaphobranchus kaupii</name>
    <name type="common">Kaup's arrowtooth eel</name>
    <dbReference type="NCBI Taxonomy" id="118154"/>
    <lineage>
        <taxon>Eukaryota</taxon>
        <taxon>Metazoa</taxon>
        <taxon>Chordata</taxon>
        <taxon>Craniata</taxon>
        <taxon>Vertebrata</taxon>
        <taxon>Euteleostomi</taxon>
        <taxon>Actinopterygii</taxon>
        <taxon>Neopterygii</taxon>
        <taxon>Teleostei</taxon>
        <taxon>Anguilliformes</taxon>
        <taxon>Synaphobranchidae</taxon>
        <taxon>Synaphobranchus</taxon>
    </lineage>
</organism>
<dbReference type="AlphaFoldDB" id="A0A9Q1FD82"/>
<accession>A0A9Q1FD82</accession>
<evidence type="ECO:0000313" key="2">
    <source>
        <dbReference type="Proteomes" id="UP001152622"/>
    </source>
</evidence>
<sequence length="93" mass="10311">MKDIVLISVGQRRKTGDVVVTELFRSCRTQALFAQCCRPLECLRSCQIDPGMFQFAISLPNRFSPSPHIRTRPAAGFPSLAVTGNATDLMRRG</sequence>
<reference evidence="1" key="1">
    <citation type="journal article" date="2023" name="Science">
        <title>Genome structures resolve the early diversification of teleost fishes.</title>
        <authorList>
            <person name="Parey E."/>
            <person name="Louis A."/>
            <person name="Montfort J."/>
            <person name="Bouchez O."/>
            <person name="Roques C."/>
            <person name="Iampietro C."/>
            <person name="Lluch J."/>
            <person name="Castinel A."/>
            <person name="Donnadieu C."/>
            <person name="Desvignes T."/>
            <person name="Floi Bucao C."/>
            <person name="Jouanno E."/>
            <person name="Wen M."/>
            <person name="Mejri S."/>
            <person name="Dirks R."/>
            <person name="Jansen H."/>
            <person name="Henkel C."/>
            <person name="Chen W.J."/>
            <person name="Zahm M."/>
            <person name="Cabau C."/>
            <person name="Klopp C."/>
            <person name="Thompson A.W."/>
            <person name="Robinson-Rechavi M."/>
            <person name="Braasch I."/>
            <person name="Lecointre G."/>
            <person name="Bobe J."/>
            <person name="Postlethwait J.H."/>
            <person name="Berthelot C."/>
            <person name="Roest Crollius H."/>
            <person name="Guiguen Y."/>
        </authorList>
    </citation>
    <scope>NUCLEOTIDE SEQUENCE</scope>
    <source>
        <strain evidence="1">WJC10195</strain>
    </source>
</reference>